<organism evidence="2 3">
    <name type="scientific">Rugosimonospora acidiphila</name>
    <dbReference type="NCBI Taxonomy" id="556531"/>
    <lineage>
        <taxon>Bacteria</taxon>
        <taxon>Bacillati</taxon>
        <taxon>Actinomycetota</taxon>
        <taxon>Actinomycetes</taxon>
        <taxon>Micromonosporales</taxon>
        <taxon>Micromonosporaceae</taxon>
        <taxon>Rugosimonospora</taxon>
    </lineage>
</organism>
<accession>A0ABP9RM68</accession>
<name>A0ABP9RM68_9ACTN</name>
<dbReference type="Proteomes" id="UP001501570">
    <property type="component" value="Unassembled WGS sequence"/>
</dbReference>
<evidence type="ECO:0000313" key="2">
    <source>
        <dbReference type="EMBL" id="GAA5179592.1"/>
    </source>
</evidence>
<evidence type="ECO:0000313" key="3">
    <source>
        <dbReference type="Proteomes" id="UP001501570"/>
    </source>
</evidence>
<feature type="region of interest" description="Disordered" evidence="1">
    <location>
        <begin position="1"/>
        <end position="20"/>
    </location>
</feature>
<sequence>MPIEPEHPPLPAGDAEAELPAPTIEDLVRSLEQMLRRARRVRVFDREGRVEPDPKRRDREPPTLLANLTGADTLAELVSALRLRNTEIMNWMGVPDLWFEVADDHGSRLVTLGLLSPDWLRWSPNGDLRLSAPESLTAWLTKHSLPSTWRT</sequence>
<keyword evidence="3" id="KW-1185">Reference proteome</keyword>
<dbReference type="EMBL" id="BAABJQ010000002">
    <property type="protein sequence ID" value="GAA5179592.1"/>
    <property type="molecule type" value="Genomic_DNA"/>
</dbReference>
<evidence type="ECO:0000256" key="1">
    <source>
        <dbReference type="SAM" id="MobiDB-lite"/>
    </source>
</evidence>
<proteinExistence type="predicted"/>
<gene>
    <name evidence="2" type="ORF">GCM10023322_10040</name>
</gene>
<reference evidence="3" key="1">
    <citation type="journal article" date="2019" name="Int. J. Syst. Evol. Microbiol.">
        <title>The Global Catalogue of Microorganisms (GCM) 10K type strain sequencing project: providing services to taxonomists for standard genome sequencing and annotation.</title>
        <authorList>
            <consortium name="The Broad Institute Genomics Platform"/>
            <consortium name="The Broad Institute Genome Sequencing Center for Infectious Disease"/>
            <person name="Wu L."/>
            <person name="Ma J."/>
        </authorList>
    </citation>
    <scope>NUCLEOTIDE SEQUENCE [LARGE SCALE GENOMIC DNA]</scope>
    <source>
        <strain evidence="3">JCM 18304</strain>
    </source>
</reference>
<comment type="caution">
    <text evidence="2">The sequence shown here is derived from an EMBL/GenBank/DDBJ whole genome shotgun (WGS) entry which is preliminary data.</text>
</comment>
<dbReference type="RefSeq" id="WP_345626506.1">
    <property type="nucleotide sequence ID" value="NZ_BAABJQ010000002.1"/>
</dbReference>
<protein>
    <submittedName>
        <fullName evidence="2">Uncharacterized protein</fullName>
    </submittedName>
</protein>